<dbReference type="InterPro" id="IPR011047">
    <property type="entry name" value="Quinoprotein_ADH-like_sf"/>
</dbReference>
<reference evidence="2 3" key="1">
    <citation type="submission" date="2020-02" db="EMBL/GenBank/DDBJ databases">
        <title>Paraburkholderia simonii sp. nov. and Paraburkholderia youngii sp. nov. Brazilian and Mexican Mimosa-associated rhizobia.</title>
        <authorList>
            <person name="Mavima L."/>
            <person name="Beukes C.W."/>
            <person name="Chan W.Y."/>
            <person name="Palmer M."/>
            <person name="De Meyer S.E."/>
            <person name="James E.K."/>
            <person name="Venter S.N."/>
            <person name="Steenkamp E.T."/>
        </authorList>
    </citation>
    <scope>NUCLEOTIDE SEQUENCE [LARGE SCALE GENOMIC DNA]</scope>
    <source>
        <strain evidence="2 3">JPY169</strain>
    </source>
</reference>
<keyword evidence="1" id="KW-0812">Transmembrane</keyword>
<dbReference type="Gene3D" id="2.140.10.10">
    <property type="entry name" value="Quinoprotein alcohol dehydrogenase-like superfamily"/>
    <property type="match status" value="1"/>
</dbReference>
<name>A0A7Y6JZ62_9BURK</name>
<evidence type="ECO:0000256" key="1">
    <source>
        <dbReference type="SAM" id="Phobius"/>
    </source>
</evidence>
<dbReference type="RefSeq" id="WP_176107383.1">
    <property type="nucleotide sequence ID" value="NZ_JAALDK010000001.1"/>
</dbReference>
<comment type="caution">
    <text evidence="2">The sequence shown here is derived from an EMBL/GenBank/DDBJ whole genome shotgun (WGS) entry which is preliminary data.</text>
</comment>
<dbReference type="Proteomes" id="UP000594380">
    <property type="component" value="Unassembled WGS sequence"/>
</dbReference>
<evidence type="ECO:0000313" key="2">
    <source>
        <dbReference type="EMBL" id="NUY00929.1"/>
    </source>
</evidence>
<gene>
    <name evidence="2" type="ORF">G5S42_14790</name>
</gene>
<sequence>MKNAKLNPNNEGSGAISARRFSFLSYLFAAVFLGAWMSVASGQSVGQPLAPVTDTGPAATASPINTLAATSVNVLTYHGDTNRTGWNSNETTLTPSNVRAGSFGVLHAIKLGDPVNDWVDAQPLVVSALNVHGTTQDVVYVATEANNIYAYSASTGTLLLQRNLGTPVPRSRLPGGCDNNGPTVGINSTPVIDPGTQTLYVVSFKLVSGTPSYWLHALDITTLADKAGSPTSVSASRTLTDGTTYNFAAGFSRQRPGLLLANGNIYAGFGSFCDIRADQSRGWVLGWKANTLSPLPANGSNVANQLMNKLSTSPNTFFLSSVWMSGYGIAAGPSGELYFITGNSDPSGTTYAPPNNIQESVVRLSADLTTLQDYFTPSGTNGVASLDAADDDFGSGGAMVIPAISGESVGTVVAGGKRGHLYLIDRSSMGHNDSGRALSIGGFGSCWCGPSYFMGSDGVRRVVGSGGRSISVWKVPANPPKLQWEKTFASIASGQDGGFFTTISSNGTSAGSAIIWAVGRPTSTAAPANVTLYAFDASASGGTTPIFSSVAGSWPGPNSNANIVPTVANGKVFVASFAALNIFAPGGTRAPVVVQPPPAPPASLPSQIYGIVASVGTLQITIQPQTGAPVLVDTSAAEQAHLSVPLVVGKAVHVFGPFSSGAWHAERILRAKDDPESWVPTN</sequence>
<protein>
    <submittedName>
        <fullName evidence="2">Uncharacterized protein</fullName>
    </submittedName>
</protein>
<accession>A0A7Y6JZ62</accession>
<keyword evidence="1" id="KW-0472">Membrane</keyword>
<dbReference type="GeneID" id="301101602"/>
<dbReference type="AlphaFoldDB" id="A0A7Y6JZ62"/>
<organism evidence="2 3">
    <name type="scientific">Paraburkholderia youngii</name>
    <dbReference type="NCBI Taxonomy" id="2782701"/>
    <lineage>
        <taxon>Bacteria</taxon>
        <taxon>Pseudomonadati</taxon>
        <taxon>Pseudomonadota</taxon>
        <taxon>Betaproteobacteria</taxon>
        <taxon>Burkholderiales</taxon>
        <taxon>Burkholderiaceae</taxon>
        <taxon>Paraburkholderia</taxon>
    </lineage>
</organism>
<dbReference type="EMBL" id="JAALDK010000001">
    <property type="protein sequence ID" value="NUY00929.1"/>
    <property type="molecule type" value="Genomic_DNA"/>
</dbReference>
<evidence type="ECO:0000313" key="3">
    <source>
        <dbReference type="Proteomes" id="UP000594380"/>
    </source>
</evidence>
<feature type="transmembrane region" description="Helical" evidence="1">
    <location>
        <begin position="21"/>
        <end position="39"/>
    </location>
</feature>
<dbReference type="SUPFAM" id="SSF50998">
    <property type="entry name" value="Quinoprotein alcohol dehydrogenase-like"/>
    <property type="match status" value="1"/>
</dbReference>
<proteinExistence type="predicted"/>
<keyword evidence="1" id="KW-1133">Transmembrane helix</keyword>